<evidence type="ECO:0000259" key="9">
    <source>
        <dbReference type="PROSITE" id="PS50011"/>
    </source>
</evidence>
<dbReference type="InterPro" id="IPR036852">
    <property type="entry name" value="Peptidase_S8/S53_dom_sf"/>
</dbReference>
<dbReference type="InterPro" id="IPR051681">
    <property type="entry name" value="Ser/Thr_Kinases-Pseudokinases"/>
</dbReference>
<name>A0AAW1PDK0_9CHLO</name>
<dbReference type="Gene3D" id="3.40.50.200">
    <property type="entry name" value="Peptidase S8/S53 domain"/>
    <property type="match status" value="1"/>
</dbReference>
<keyword evidence="2 6" id="KW-0547">Nucleotide-binding</keyword>
<feature type="region of interest" description="Disordered" evidence="7">
    <location>
        <begin position="17"/>
        <end position="47"/>
    </location>
</feature>
<proteinExistence type="inferred from homology"/>
<dbReference type="InterPro" id="IPR000209">
    <property type="entry name" value="Peptidase_S8/S53_dom"/>
</dbReference>
<dbReference type="GO" id="GO:0004252">
    <property type="term" value="F:serine-type endopeptidase activity"/>
    <property type="evidence" value="ECO:0007669"/>
    <property type="project" value="InterPro"/>
</dbReference>
<accession>A0AAW1PDK0</accession>
<evidence type="ECO:0000313" key="10">
    <source>
        <dbReference type="EMBL" id="KAK9807895.1"/>
    </source>
</evidence>
<comment type="caution">
    <text evidence="10">The sequence shown here is derived from an EMBL/GenBank/DDBJ whole genome shotgun (WGS) entry which is preliminary data.</text>
</comment>
<evidence type="ECO:0000256" key="7">
    <source>
        <dbReference type="SAM" id="MobiDB-lite"/>
    </source>
</evidence>
<dbReference type="InterPro" id="IPR008271">
    <property type="entry name" value="Ser/Thr_kinase_AS"/>
</dbReference>
<sequence length="1217" mass="129393">MLQLVTAATLLQPQMAASGMPHSLPPQQLQQPLQQPQQQQSPRKHASIQALHIGDPITAASSLSNVTALSFTNFALRVSGKQLLPFTRDKQMIVLQALADGVRPLGPVELVEFREGLPRTEGGATETLPFADILVRVYLLRNLTAPPSTPPVSQGVNQNVSRFFTLFVRWIGRTVQLGLDITSRLLSADSSDQHAYLAKIPNHVGLRPLQLTALQIRLAGPSAGSFGAEQASAVLHVLRVAMSGSVLSSLQVQDFSQSGLSQDEVLLNVIVALYDCPPPGTSLNITGIPVAELTGSELAPPACAAVNRARVTDIFAGAPLMVSAGADSSKNVSLQSLLDTAGLGLQASLVSISDFPSPAATPAVPPLSALTSQQPLQTVPWHLDRLDQQALPLDGQFTASNAGEGVSIYLVSSGVRATHQEFLGSSGKGSRVKPAFALGGLDPLQDCVDAMPWYGFGTFYASLMVGNTQGIARNATLYSVRYRENCLYESDDIWQPGGLPSALDAVISNHVSPAILVIDTWWSPARFSFDDDQFVSQALRDRLNAAEAAGITVITGAGAGLDSTACENQIAGRPTVFAVGALDSQDERTLQTPSDSAANTSCINLWAPGGGLDSAIVGASAMGDTAYVSVIPRMWGAMSLVAGVAAQYLCANPQASPADVRAALTGLATKGVALDINHSPNLLLYTNFTSVLHGHPPPPVVGAATASVEPSSHVGTIVGAVVGSIVGVAVLAAAVVLFVFRRQRNRELMRKDPTASASSRSGRPSTPSTKGSSKSSKGTIKSRTQINFVGYKPASRTEEDWEIGPNEEIQICKRADGRLWELGVGSFGKVYKAIKGGVQEVAVKTLHRIDSKMEADFIREIAMMKFVSRDRNMVQFYGACVQPNNLMLVLEYMQGGDMRRALTNDKTDVLRWNNKGKGIALDIARGLHFLHSNNVIHRDIKSKNILLTRDGRAKIADVGMAKILTDGYFSRDNALGTFAWAAPELLLGERCTEKVDIYSLGVVLWELLTQEVPIRGQTRSPNVPAECPQQVVDVVDWCLQREPKARPTAKQVYDRLLACPPHGVSEEQPTPARPLDDSAETAEGHSRLDEDTPLHAGGALSPDSKPEKPQLRYVVEAIQGRLAGQKAGQSGSSDDTSGNGRSGSRDHSGEGSGEGGGEGHMRGRQESSGKCEASVDKGEFGTGEKVGRGQKAVQLSNMGQETQAGAQDERGRQVAVV</sequence>
<dbReference type="PROSITE" id="PS51892">
    <property type="entry name" value="SUBTILASE"/>
    <property type="match status" value="1"/>
</dbReference>
<gene>
    <name evidence="10" type="ORF">WJX72_012418</name>
</gene>
<feature type="domain" description="Protein kinase" evidence="9">
    <location>
        <begin position="816"/>
        <end position="1065"/>
    </location>
</feature>
<dbReference type="GO" id="GO:0005524">
    <property type="term" value="F:ATP binding"/>
    <property type="evidence" value="ECO:0007669"/>
    <property type="project" value="UniProtKB-UniRule"/>
</dbReference>
<evidence type="ECO:0000313" key="11">
    <source>
        <dbReference type="Proteomes" id="UP001489004"/>
    </source>
</evidence>
<protein>
    <recommendedName>
        <fullName evidence="9">Protein kinase domain-containing protein</fullName>
    </recommendedName>
</protein>
<evidence type="ECO:0000256" key="5">
    <source>
        <dbReference type="PROSITE-ProRule" id="PRU01240"/>
    </source>
</evidence>
<dbReference type="InterPro" id="IPR011009">
    <property type="entry name" value="Kinase-like_dom_sf"/>
</dbReference>
<dbReference type="Pfam" id="PF00069">
    <property type="entry name" value="Pkinase"/>
    <property type="match status" value="1"/>
</dbReference>
<feature type="compositionally biased region" description="Basic and acidic residues" evidence="7">
    <location>
        <begin position="1157"/>
        <end position="1179"/>
    </location>
</feature>
<comment type="caution">
    <text evidence="5">Lacks conserved residue(s) required for the propagation of feature annotation.</text>
</comment>
<feature type="region of interest" description="Disordered" evidence="7">
    <location>
        <begin position="1060"/>
        <end position="1110"/>
    </location>
</feature>
<dbReference type="GO" id="GO:0006508">
    <property type="term" value="P:proteolysis"/>
    <property type="evidence" value="ECO:0007669"/>
    <property type="project" value="InterPro"/>
</dbReference>
<dbReference type="PANTHER" id="PTHR44329:SF298">
    <property type="entry name" value="MIXED LINEAGE KINASE DOMAIN-LIKE PROTEIN"/>
    <property type="match status" value="1"/>
</dbReference>
<dbReference type="Gene3D" id="1.10.510.10">
    <property type="entry name" value="Transferase(Phosphotransferase) domain 1"/>
    <property type="match status" value="1"/>
</dbReference>
<feature type="compositionally biased region" description="Polar residues" evidence="7">
    <location>
        <begin position="1127"/>
        <end position="1139"/>
    </location>
</feature>
<feature type="region of interest" description="Disordered" evidence="7">
    <location>
        <begin position="1122"/>
        <end position="1217"/>
    </location>
</feature>
<organism evidence="10 11">
    <name type="scientific">[Myrmecia] bisecta</name>
    <dbReference type="NCBI Taxonomy" id="41462"/>
    <lineage>
        <taxon>Eukaryota</taxon>
        <taxon>Viridiplantae</taxon>
        <taxon>Chlorophyta</taxon>
        <taxon>core chlorophytes</taxon>
        <taxon>Trebouxiophyceae</taxon>
        <taxon>Trebouxiales</taxon>
        <taxon>Trebouxiaceae</taxon>
        <taxon>Myrmecia</taxon>
    </lineage>
</organism>
<dbReference type="Pfam" id="PF00082">
    <property type="entry name" value="Peptidase_S8"/>
    <property type="match status" value="1"/>
</dbReference>
<evidence type="ECO:0000256" key="3">
    <source>
        <dbReference type="ARBA" id="ARBA00022777"/>
    </source>
</evidence>
<dbReference type="PROSITE" id="PS00107">
    <property type="entry name" value="PROTEIN_KINASE_ATP"/>
    <property type="match status" value="1"/>
</dbReference>
<dbReference type="Proteomes" id="UP001489004">
    <property type="component" value="Unassembled WGS sequence"/>
</dbReference>
<dbReference type="GO" id="GO:0097527">
    <property type="term" value="P:necroptotic signaling pathway"/>
    <property type="evidence" value="ECO:0007669"/>
    <property type="project" value="TreeGrafter"/>
</dbReference>
<evidence type="ECO:0000256" key="1">
    <source>
        <dbReference type="ARBA" id="ARBA00022679"/>
    </source>
</evidence>
<dbReference type="PROSITE" id="PS00108">
    <property type="entry name" value="PROTEIN_KINASE_ST"/>
    <property type="match status" value="1"/>
</dbReference>
<feature type="compositionally biased region" description="Basic and acidic residues" evidence="7">
    <location>
        <begin position="1082"/>
        <end position="1093"/>
    </location>
</feature>
<reference evidence="10 11" key="1">
    <citation type="journal article" date="2024" name="Nat. Commun.">
        <title>Phylogenomics reveals the evolutionary origins of lichenization in chlorophyte algae.</title>
        <authorList>
            <person name="Puginier C."/>
            <person name="Libourel C."/>
            <person name="Otte J."/>
            <person name="Skaloud P."/>
            <person name="Haon M."/>
            <person name="Grisel S."/>
            <person name="Petersen M."/>
            <person name="Berrin J.G."/>
            <person name="Delaux P.M."/>
            <person name="Dal Grande F."/>
            <person name="Keller J."/>
        </authorList>
    </citation>
    <scope>NUCLEOTIDE SEQUENCE [LARGE SCALE GENOMIC DNA]</scope>
    <source>
        <strain evidence="10 11">SAG 2043</strain>
    </source>
</reference>
<dbReference type="InterPro" id="IPR017441">
    <property type="entry name" value="Protein_kinase_ATP_BS"/>
</dbReference>
<keyword evidence="11" id="KW-1185">Reference proteome</keyword>
<evidence type="ECO:0000256" key="6">
    <source>
        <dbReference type="PROSITE-ProRule" id="PRU10141"/>
    </source>
</evidence>
<keyword evidence="4 6" id="KW-0067">ATP-binding</keyword>
<keyword evidence="3" id="KW-0418">Kinase</keyword>
<dbReference type="GO" id="GO:0004672">
    <property type="term" value="F:protein kinase activity"/>
    <property type="evidence" value="ECO:0007669"/>
    <property type="project" value="InterPro"/>
</dbReference>
<keyword evidence="8" id="KW-0472">Membrane</keyword>
<feature type="compositionally biased region" description="Basic and acidic residues" evidence="7">
    <location>
        <begin position="1207"/>
        <end position="1217"/>
    </location>
</feature>
<dbReference type="InterPro" id="IPR000719">
    <property type="entry name" value="Prot_kinase_dom"/>
</dbReference>
<dbReference type="CDD" id="cd13999">
    <property type="entry name" value="STKc_MAP3K-like"/>
    <property type="match status" value="1"/>
</dbReference>
<evidence type="ECO:0000256" key="8">
    <source>
        <dbReference type="SAM" id="Phobius"/>
    </source>
</evidence>
<feature type="binding site" evidence="6">
    <location>
        <position position="844"/>
    </location>
    <ligand>
        <name>ATP</name>
        <dbReference type="ChEBI" id="CHEBI:30616"/>
    </ligand>
</feature>
<feature type="transmembrane region" description="Helical" evidence="8">
    <location>
        <begin position="717"/>
        <end position="740"/>
    </location>
</feature>
<dbReference type="SUPFAM" id="SSF52743">
    <property type="entry name" value="Subtilisin-like"/>
    <property type="match status" value="1"/>
</dbReference>
<feature type="compositionally biased region" description="Polar residues" evidence="7">
    <location>
        <begin position="1193"/>
        <end position="1205"/>
    </location>
</feature>
<keyword evidence="8" id="KW-0812">Transmembrane</keyword>
<evidence type="ECO:0000256" key="2">
    <source>
        <dbReference type="ARBA" id="ARBA00022741"/>
    </source>
</evidence>
<feature type="compositionally biased region" description="Low complexity" evidence="7">
    <location>
        <begin position="25"/>
        <end position="40"/>
    </location>
</feature>
<feature type="compositionally biased region" description="Low complexity" evidence="7">
    <location>
        <begin position="754"/>
        <end position="780"/>
    </location>
</feature>
<comment type="similarity">
    <text evidence="5">Belongs to the peptidase S8 family.</text>
</comment>
<dbReference type="SMART" id="SM00220">
    <property type="entry name" value="S_TKc"/>
    <property type="match status" value="1"/>
</dbReference>
<dbReference type="SUPFAM" id="SSF56112">
    <property type="entry name" value="Protein kinase-like (PK-like)"/>
    <property type="match status" value="1"/>
</dbReference>
<dbReference type="EMBL" id="JALJOR010000012">
    <property type="protein sequence ID" value="KAK9807895.1"/>
    <property type="molecule type" value="Genomic_DNA"/>
</dbReference>
<feature type="region of interest" description="Disordered" evidence="7">
    <location>
        <begin position="749"/>
        <end position="780"/>
    </location>
</feature>
<dbReference type="PANTHER" id="PTHR44329">
    <property type="entry name" value="SERINE/THREONINE-PROTEIN KINASE TNNI3K-RELATED"/>
    <property type="match status" value="1"/>
</dbReference>
<dbReference type="AlphaFoldDB" id="A0AAW1PDK0"/>
<dbReference type="PROSITE" id="PS50011">
    <property type="entry name" value="PROTEIN_KINASE_DOM"/>
    <property type="match status" value="1"/>
</dbReference>
<evidence type="ECO:0000256" key="4">
    <source>
        <dbReference type="ARBA" id="ARBA00022840"/>
    </source>
</evidence>
<keyword evidence="1" id="KW-0808">Transferase</keyword>
<keyword evidence="8" id="KW-1133">Transmembrane helix</keyword>